<organism evidence="5">
    <name type="scientific">marine metagenome</name>
    <dbReference type="NCBI Taxonomy" id="408172"/>
    <lineage>
        <taxon>unclassified sequences</taxon>
        <taxon>metagenomes</taxon>
        <taxon>ecological metagenomes</taxon>
    </lineage>
</organism>
<keyword evidence="2" id="KW-0694">RNA-binding</keyword>
<name>A0A381R065_9ZZZZ</name>
<keyword evidence="4" id="KW-0687">Ribonucleoprotein</keyword>
<dbReference type="CDD" id="cd00337">
    <property type="entry name" value="Ribosomal_uL14"/>
    <property type="match status" value="1"/>
</dbReference>
<dbReference type="FunFam" id="2.40.150.20:FF:000001">
    <property type="entry name" value="50S ribosomal protein L14"/>
    <property type="match status" value="1"/>
</dbReference>
<evidence type="ECO:0000313" key="5">
    <source>
        <dbReference type="EMBL" id="SUZ85086.1"/>
    </source>
</evidence>
<dbReference type="HAMAP" id="MF_01367">
    <property type="entry name" value="Ribosomal_uL14"/>
    <property type="match status" value="1"/>
</dbReference>
<dbReference type="PANTHER" id="PTHR11761:SF3">
    <property type="entry name" value="LARGE RIBOSOMAL SUBUNIT PROTEIN UL14M"/>
    <property type="match status" value="1"/>
</dbReference>
<dbReference type="NCBIfam" id="TIGR01067">
    <property type="entry name" value="rplN_bact"/>
    <property type="match status" value="1"/>
</dbReference>
<dbReference type="PANTHER" id="PTHR11761">
    <property type="entry name" value="50S/60S RIBOSOMAL PROTEIN L14/L23"/>
    <property type="match status" value="1"/>
</dbReference>
<dbReference type="SUPFAM" id="SSF50193">
    <property type="entry name" value="Ribosomal protein L14"/>
    <property type="match status" value="1"/>
</dbReference>
<dbReference type="Pfam" id="PF00238">
    <property type="entry name" value="Ribosomal_L14"/>
    <property type="match status" value="1"/>
</dbReference>
<evidence type="ECO:0008006" key="6">
    <source>
        <dbReference type="Google" id="ProtNLM"/>
    </source>
</evidence>
<dbReference type="Gene3D" id="2.40.150.20">
    <property type="entry name" value="Ribosomal protein L14"/>
    <property type="match status" value="1"/>
</dbReference>
<dbReference type="EMBL" id="UINC01001620">
    <property type="protein sequence ID" value="SUZ85086.1"/>
    <property type="molecule type" value="Genomic_DNA"/>
</dbReference>
<evidence type="ECO:0000256" key="1">
    <source>
        <dbReference type="ARBA" id="ARBA00022730"/>
    </source>
</evidence>
<dbReference type="PROSITE" id="PS00049">
    <property type="entry name" value="RIBOSOMAL_L14"/>
    <property type="match status" value="1"/>
</dbReference>
<sequence length="122" mass="13504">MVQQESRLSVADNTGAKEVLTIRVLGGTKRRYASVGDKIVITVKHATPNGTMKKGQVSTAVVVRTKKEVRRKDGSYIRFDDNACVLLDAADEMRGTRVFGPVARELRDKKFMKIISLAPEVL</sequence>
<keyword evidence="1" id="KW-0699">rRNA-binding</keyword>
<dbReference type="InterPro" id="IPR019972">
    <property type="entry name" value="Ribosomal_uL14_CS"/>
</dbReference>
<reference evidence="5" key="1">
    <citation type="submission" date="2018-05" db="EMBL/GenBank/DDBJ databases">
        <authorList>
            <person name="Lanie J.A."/>
            <person name="Ng W.-L."/>
            <person name="Kazmierczak K.M."/>
            <person name="Andrzejewski T.M."/>
            <person name="Davidsen T.M."/>
            <person name="Wayne K.J."/>
            <person name="Tettelin H."/>
            <person name="Glass J.I."/>
            <person name="Rusch D."/>
            <person name="Podicherti R."/>
            <person name="Tsui H.-C.T."/>
            <person name="Winkler M.E."/>
        </authorList>
    </citation>
    <scope>NUCLEOTIDE SEQUENCE</scope>
</reference>
<dbReference type="SMART" id="SM01374">
    <property type="entry name" value="Ribosomal_L14"/>
    <property type="match status" value="1"/>
</dbReference>
<dbReference type="GO" id="GO:0003735">
    <property type="term" value="F:structural constituent of ribosome"/>
    <property type="evidence" value="ECO:0007669"/>
    <property type="project" value="InterPro"/>
</dbReference>
<dbReference type="InterPro" id="IPR036853">
    <property type="entry name" value="Ribosomal_uL14_sf"/>
</dbReference>
<evidence type="ECO:0000256" key="3">
    <source>
        <dbReference type="ARBA" id="ARBA00022980"/>
    </source>
</evidence>
<dbReference type="GO" id="GO:0022625">
    <property type="term" value="C:cytosolic large ribosomal subunit"/>
    <property type="evidence" value="ECO:0007669"/>
    <property type="project" value="TreeGrafter"/>
</dbReference>
<keyword evidence="3" id="KW-0689">Ribosomal protein</keyword>
<dbReference type="InterPro" id="IPR000218">
    <property type="entry name" value="Ribosomal_uL14"/>
</dbReference>
<accession>A0A381R065</accession>
<dbReference type="InterPro" id="IPR005745">
    <property type="entry name" value="Ribosomal_uL14_bac-type"/>
</dbReference>
<evidence type="ECO:0000256" key="2">
    <source>
        <dbReference type="ARBA" id="ARBA00022884"/>
    </source>
</evidence>
<gene>
    <name evidence="5" type="ORF">METZ01_LOCUS37940</name>
</gene>
<proteinExistence type="inferred from homology"/>
<dbReference type="GO" id="GO:0006412">
    <property type="term" value="P:translation"/>
    <property type="evidence" value="ECO:0007669"/>
    <property type="project" value="InterPro"/>
</dbReference>
<dbReference type="AlphaFoldDB" id="A0A381R065"/>
<protein>
    <recommendedName>
        <fullName evidence="6">50S ribosomal protein L14</fullName>
    </recommendedName>
</protein>
<dbReference type="GO" id="GO:0070180">
    <property type="term" value="F:large ribosomal subunit rRNA binding"/>
    <property type="evidence" value="ECO:0007669"/>
    <property type="project" value="TreeGrafter"/>
</dbReference>
<evidence type="ECO:0000256" key="4">
    <source>
        <dbReference type="ARBA" id="ARBA00023274"/>
    </source>
</evidence>